<feature type="compositionally biased region" description="Polar residues" evidence="1">
    <location>
        <begin position="335"/>
        <end position="352"/>
    </location>
</feature>
<name>A0A9K3KX95_9STRA</name>
<reference evidence="2" key="1">
    <citation type="journal article" date="2021" name="Sci. Rep.">
        <title>Diploid genomic architecture of Nitzschia inconspicua, an elite biomass production diatom.</title>
        <authorList>
            <person name="Oliver A."/>
            <person name="Podell S."/>
            <person name="Pinowska A."/>
            <person name="Traller J.C."/>
            <person name="Smith S.R."/>
            <person name="McClure R."/>
            <person name="Beliaev A."/>
            <person name="Bohutskyi P."/>
            <person name="Hill E.A."/>
            <person name="Rabines A."/>
            <person name="Zheng H."/>
            <person name="Allen L.Z."/>
            <person name="Kuo A."/>
            <person name="Grigoriev I.V."/>
            <person name="Allen A.E."/>
            <person name="Hazlebeck D."/>
            <person name="Allen E.E."/>
        </authorList>
    </citation>
    <scope>NUCLEOTIDE SEQUENCE</scope>
    <source>
        <strain evidence="2">Hildebrandi</strain>
    </source>
</reference>
<dbReference type="OrthoDB" id="44434at2759"/>
<organism evidence="2 3">
    <name type="scientific">Nitzschia inconspicua</name>
    <dbReference type="NCBI Taxonomy" id="303405"/>
    <lineage>
        <taxon>Eukaryota</taxon>
        <taxon>Sar</taxon>
        <taxon>Stramenopiles</taxon>
        <taxon>Ochrophyta</taxon>
        <taxon>Bacillariophyta</taxon>
        <taxon>Bacillariophyceae</taxon>
        <taxon>Bacillariophycidae</taxon>
        <taxon>Bacillariales</taxon>
        <taxon>Bacillariaceae</taxon>
        <taxon>Nitzschia</taxon>
    </lineage>
</organism>
<protein>
    <submittedName>
        <fullName evidence="2">Uncharacterized protein</fullName>
    </submittedName>
</protein>
<gene>
    <name evidence="2" type="ORF">IV203_010243</name>
</gene>
<evidence type="ECO:0000313" key="2">
    <source>
        <dbReference type="EMBL" id="KAG7350883.1"/>
    </source>
</evidence>
<comment type="caution">
    <text evidence="2">The sequence shown here is derived from an EMBL/GenBank/DDBJ whole genome shotgun (WGS) entry which is preliminary data.</text>
</comment>
<sequence>MPSKQDEIASKFASLLGTKGVSVKKDSVASSLVKSDPKAMASRELLLCLSKSIENHEVICTLPSLDMRKLDEDTGSISPLPKVGEHFQAELIQKGMSTDKTLPQMEASVLHNAADASAKAAQVEQKAAQSLGAMTSWTKSSLVYAPTAISENAANSFSSLVDSRVRAWTLLLLRHSLTTGDSASRSRLLSMLSSIIKVNSAETAFKTLPLPESAAQQPKEADVILPLLLEVDLQISIQSQNDVVTLRAPGTISANFDRFGDPLGFGLKNADIRLDTGALLDSMVQQARMVVFKAVAKATSVSEGIQLEGSKVGGADPILPSSQLSGFSSALNLSNTGSVQGNQMTGSSTAQGSHKPAHRLQKAKTSALKLGSVLATPPLSGGNAVFDKSKKTRSVQWDARMELNKSKNSSIPSPKRQKMATTARLTSFKSFGRPHAGDFGSGPKNATFGDFGRKPIWGRDGRMANKPSPMMPAETTDMLTSQVRQTANATFDFPKLSKPSIHLSSVADLGIKAKNTAAAGGSGRTSSVIPRTATAHEALLIQKFGGGF</sequence>
<evidence type="ECO:0000313" key="3">
    <source>
        <dbReference type="Proteomes" id="UP000693970"/>
    </source>
</evidence>
<proteinExistence type="predicted"/>
<evidence type="ECO:0000256" key="1">
    <source>
        <dbReference type="SAM" id="MobiDB-lite"/>
    </source>
</evidence>
<keyword evidence="3" id="KW-1185">Reference proteome</keyword>
<feature type="region of interest" description="Disordered" evidence="1">
    <location>
        <begin position="335"/>
        <end position="360"/>
    </location>
</feature>
<accession>A0A9K3KX95</accession>
<dbReference type="Proteomes" id="UP000693970">
    <property type="component" value="Unassembled WGS sequence"/>
</dbReference>
<dbReference type="AlphaFoldDB" id="A0A9K3KX95"/>
<reference evidence="2" key="2">
    <citation type="submission" date="2021-04" db="EMBL/GenBank/DDBJ databases">
        <authorList>
            <person name="Podell S."/>
        </authorList>
    </citation>
    <scope>NUCLEOTIDE SEQUENCE</scope>
    <source>
        <strain evidence="2">Hildebrandi</strain>
    </source>
</reference>
<dbReference type="EMBL" id="JAGRRH010000018">
    <property type="protein sequence ID" value="KAG7350883.1"/>
    <property type="molecule type" value="Genomic_DNA"/>
</dbReference>